<dbReference type="Proteomes" id="UP001160499">
    <property type="component" value="Unassembled WGS sequence"/>
</dbReference>
<evidence type="ECO:0000313" key="2">
    <source>
        <dbReference type="Proteomes" id="UP001160499"/>
    </source>
</evidence>
<proteinExistence type="predicted"/>
<sequence>MTQRRTWLSLGAVVLVVNALQWVIAEAVTAGAWKTPPYSYGGNYISDLGVPDCGVVFQGREICSRSRTRWGS</sequence>
<keyword evidence="2" id="KW-1185">Reference proteome</keyword>
<comment type="caution">
    <text evidence="1">The sequence shown here is derived from an EMBL/GenBank/DDBJ whole genome shotgun (WGS) entry which is preliminary data.</text>
</comment>
<gene>
    <name evidence="1" type="ORF">M2283_004836</name>
</gene>
<reference evidence="1 2" key="1">
    <citation type="submission" date="2023-04" db="EMBL/GenBank/DDBJ databases">
        <title>Forest soil microbial communities from Buena Vista Peninsula, Colon Province, Panama.</title>
        <authorList>
            <person name="Bouskill N."/>
        </authorList>
    </citation>
    <scope>NUCLEOTIDE SEQUENCE [LARGE SCALE GENOMIC DNA]</scope>
    <source>
        <strain evidence="1 2">GGS1</strain>
    </source>
</reference>
<evidence type="ECO:0000313" key="1">
    <source>
        <dbReference type="EMBL" id="MDH6217508.1"/>
    </source>
</evidence>
<organism evidence="1 2">
    <name type="scientific">Streptomyces pseudovenezuelae</name>
    <dbReference type="NCBI Taxonomy" id="67350"/>
    <lineage>
        <taxon>Bacteria</taxon>
        <taxon>Bacillati</taxon>
        <taxon>Actinomycetota</taxon>
        <taxon>Actinomycetes</taxon>
        <taxon>Kitasatosporales</taxon>
        <taxon>Streptomycetaceae</taxon>
        <taxon>Streptomyces</taxon>
        <taxon>Streptomyces aurantiacus group</taxon>
    </lineage>
</organism>
<protein>
    <submittedName>
        <fullName evidence="1">Membrane protein</fullName>
    </submittedName>
</protein>
<dbReference type="EMBL" id="JARXVH010000007">
    <property type="protein sequence ID" value="MDH6217508.1"/>
    <property type="molecule type" value="Genomic_DNA"/>
</dbReference>
<accession>A0ABT6LMH8</accession>
<name>A0ABT6LMH8_9ACTN</name>
<dbReference type="RefSeq" id="WP_280878420.1">
    <property type="nucleotide sequence ID" value="NZ_JARXVH010000007.1"/>
</dbReference>